<evidence type="ECO:0000256" key="3">
    <source>
        <dbReference type="ARBA" id="ARBA00022475"/>
    </source>
</evidence>
<evidence type="ECO:0000259" key="12">
    <source>
        <dbReference type="Pfam" id="PF12019"/>
    </source>
</evidence>
<evidence type="ECO:0000256" key="6">
    <source>
        <dbReference type="ARBA" id="ARBA00022692"/>
    </source>
</evidence>
<keyword evidence="7 11" id="KW-1133">Transmembrane helix</keyword>
<dbReference type="Pfam" id="PF12019">
    <property type="entry name" value="GspH"/>
    <property type="match status" value="1"/>
</dbReference>
<gene>
    <name evidence="13" type="ORF">D16iCDA_08320</name>
</gene>
<evidence type="ECO:0000256" key="10">
    <source>
        <dbReference type="ARBA" id="ARBA00030775"/>
    </source>
</evidence>
<keyword evidence="3" id="KW-1003">Cell membrane</keyword>
<keyword evidence="5" id="KW-0997">Cell inner membrane</keyword>
<evidence type="ECO:0000256" key="8">
    <source>
        <dbReference type="ARBA" id="ARBA00023136"/>
    </source>
</evidence>
<evidence type="ECO:0000256" key="11">
    <source>
        <dbReference type="SAM" id="Phobius"/>
    </source>
</evidence>
<keyword evidence="8 11" id="KW-0472">Membrane</keyword>
<evidence type="ECO:0000256" key="9">
    <source>
        <dbReference type="ARBA" id="ARBA00025772"/>
    </source>
</evidence>
<evidence type="ECO:0000313" key="13">
    <source>
        <dbReference type="EMBL" id="UUD65647.1"/>
    </source>
</evidence>
<dbReference type="RefSeq" id="WP_070880795.1">
    <property type="nucleotide sequence ID" value="NZ_CP076114.1"/>
</dbReference>
<dbReference type="InterPro" id="IPR022346">
    <property type="entry name" value="T2SS_GspH"/>
</dbReference>
<dbReference type="InterPro" id="IPR045584">
    <property type="entry name" value="Pilin-like"/>
</dbReference>
<evidence type="ECO:0000256" key="1">
    <source>
        <dbReference type="ARBA" id="ARBA00004377"/>
    </source>
</evidence>
<feature type="transmembrane region" description="Helical" evidence="11">
    <location>
        <begin position="12"/>
        <end position="33"/>
    </location>
</feature>
<dbReference type="Gene3D" id="3.55.40.10">
    <property type="entry name" value="minor pseudopilin epsh domain"/>
    <property type="match status" value="1"/>
</dbReference>
<comment type="subcellular location">
    <subcellularLocation>
        <location evidence="1">Cell inner membrane</location>
        <topology evidence="1">Single-pass membrane protein</topology>
    </subcellularLocation>
</comment>
<evidence type="ECO:0000313" key="14">
    <source>
        <dbReference type="Proteomes" id="UP000887421"/>
    </source>
</evidence>
<comment type="similarity">
    <text evidence="9">Belongs to the GSP H family.</text>
</comment>
<keyword evidence="14" id="KW-1185">Reference proteome</keyword>
<keyword evidence="4" id="KW-0488">Methylation</keyword>
<accession>A0ABY5JC64</accession>
<evidence type="ECO:0000256" key="7">
    <source>
        <dbReference type="ARBA" id="ARBA00022989"/>
    </source>
</evidence>
<dbReference type="SUPFAM" id="SSF54523">
    <property type="entry name" value="Pili subunits"/>
    <property type="match status" value="1"/>
</dbReference>
<proteinExistence type="inferred from homology"/>
<evidence type="ECO:0000256" key="4">
    <source>
        <dbReference type="ARBA" id="ARBA00022481"/>
    </source>
</evidence>
<name>A0ABY5JC64_9GAMM</name>
<sequence length="163" mass="17888">MNRDQQKAFNLVELLVTLTLLGILISLAVPAFGRFQESKRLESTRDLLASHIQQTRARAVTLGRSHELCGSSDGEACDGDWGGFWLITTVGPEPIVMHQQAAPTRDVCRVGFGNESVRFHPNGTSWMSNGTFSICNPNGPHQQLVLNRQGRLKLGTSHNSTCC</sequence>
<reference evidence="13" key="1">
    <citation type="submission" date="2021-05" db="EMBL/GenBank/DDBJ databases">
        <title>Complete genome sequence of Pseudomonas seleniipraecipitans strain D1-6.</title>
        <authorList>
            <person name="Lafi F."/>
            <person name="Eida A."/>
            <person name="Alam I."/>
            <person name="Hert H."/>
            <person name="Saad M."/>
        </authorList>
    </citation>
    <scope>NUCLEOTIDE SEQUENCE</scope>
    <source>
        <strain evidence="13">D1-6</strain>
    </source>
</reference>
<protein>
    <recommendedName>
        <fullName evidence="2">Type II secretion system protein H</fullName>
    </recommendedName>
    <alternativeName>
        <fullName evidence="10">General secretion pathway protein H</fullName>
    </alternativeName>
</protein>
<evidence type="ECO:0000256" key="2">
    <source>
        <dbReference type="ARBA" id="ARBA00021549"/>
    </source>
</evidence>
<dbReference type="NCBIfam" id="TIGR02532">
    <property type="entry name" value="IV_pilin_GFxxxE"/>
    <property type="match status" value="1"/>
</dbReference>
<dbReference type="EMBL" id="CP076114">
    <property type="protein sequence ID" value="UUD65647.1"/>
    <property type="molecule type" value="Genomic_DNA"/>
</dbReference>
<dbReference type="Proteomes" id="UP000887421">
    <property type="component" value="Chromosome"/>
</dbReference>
<evidence type="ECO:0000256" key="5">
    <source>
        <dbReference type="ARBA" id="ARBA00022519"/>
    </source>
</evidence>
<organism evidence="13 14">
    <name type="scientific">Phytopseudomonas seleniipraecipitans</name>
    <dbReference type="NCBI Taxonomy" id="640205"/>
    <lineage>
        <taxon>Bacteria</taxon>
        <taxon>Pseudomonadati</taxon>
        <taxon>Pseudomonadota</taxon>
        <taxon>Gammaproteobacteria</taxon>
        <taxon>Pseudomonadales</taxon>
        <taxon>Pseudomonadaceae</taxon>
        <taxon>Phytopseudomonas</taxon>
    </lineage>
</organism>
<feature type="domain" description="General secretion pathway GspH" evidence="12">
    <location>
        <begin position="47"/>
        <end position="150"/>
    </location>
</feature>
<dbReference type="InterPro" id="IPR012902">
    <property type="entry name" value="N_methyl_site"/>
</dbReference>
<keyword evidence="6 11" id="KW-0812">Transmembrane</keyword>